<dbReference type="AlphaFoldDB" id="M0BGG6"/>
<gene>
    <name evidence="2" type="ORF">C480_01597</name>
</gene>
<sequence length="145" mass="15700">MVHVQRGQNPDPTSAAGVIFGFVEGIALAFINWYVALLFSTLADIQQQLNPETVVFDLDLVFSAWGVAYFLIAYVAPVIAAYAWADKAGLAVYAVGWFGTSLFLNGAFTVGMVLLFIAILLVLVVDVIKNSGGHNRRAGRRRPPV</sequence>
<organism evidence="2 3">
    <name type="scientific">Natrialba aegyptia DSM 13077</name>
    <dbReference type="NCBI Taxonomy" id="1227491"/>
    <lineage>
        <taxon>Archaea</taxon>
        <taxon>Methanobacteriati</taxon>
        <taxon>Methanobacteriota</taxon>
        <taxon>Stenosarchaea group</taxon>
        <taxon>Halobacteria</taxon>
        <taxon>Halobacteriales</taxon>
        <taxon>Natrialbaceae</taxon>
        <taxon>Natrialba</taxon>
    </lineage>
</organism>
<dbReference type="RefSeq" id="WP_006663868.1">
    <property type="nucleotide sequence ID" value="NZ_AOIP01000009.1"/>
</dbReference>
<keyword evidence="1" id="KW-0472">Membrane</keyword>
<feature type="transmembrane region" description="Helical" evidence="1">
    <location>
        <begin position="60"/>
        <end position="84"/>
    </location>
</feature>
<accession>M0BGG6</accession>
<proteinExistence type="predicted"/>
<evidence type="ECO:0000313" key="2">
    <source>
        <dbReference type="EMBL" id="ELZ09986.1"/>
    </source>
</evidence>
<protein>
    <submittedName>
        <fullName evidence="2">Uncharacterized protein</fullName>
    </submittedName>
</protein>
<dbReference type="EMBL" id="AOIP01000009">
    <property type="protein sequence ID" value="ELZ09986.1"/>
    <property type="molecule type" value="Genomic_DNA"/>
</dbReference>
<reference evidence="2 3" key="1">
    <citation type="journal article" date="2014" name="PLoS Genet.">
        <title>Phylogenetically driven sequencing of extremely halophilic archaea reveals strategies for static and dynamic osmo-response.</title>
        <authorList>
            <person name="Becker E.A."/>
            <person name="Seitzer P.M."/>
            <person name="Tritt A."/>
            <person name="Larsen D."/>
            <person name="Krusor M."/>
            <person name="Yao A.I."/>
            <person name="Wu D."/>
            <person name="Madern D."/>
            <person name="Eisen J.A."/>
            <person name="Darling A.E."/>
            <person name="Facciotti M.T."/>
        </authorList>
    </citation>
    <scope>NUCLEOTIDE SEQUENCE [LARGE SCALE GENOMIC DNA]</scope>
    <source>
        <strain evidence="2 3">DSM 13077</strain>
    </source>
</reference>
<evidence type="ECO:0000313" key="3">
    <source>
        <dbReference type="Proteomes" id="UP000011591"/>
    </source>
</evidence>
<evidence type="ECO:0000256" key="1">
    <source>
        <dbReference type="SAM" id="Phobius"/>
    </source>
</evidence>
<keyword evidence="1" id="KW-0812">Transmembrane</keyword>
<name>M0BGG6_9EURY</name>
<feature type="transmembrane region" description="Helical" evidence="1">
    <location>
        <begin position="104"/>
        <end position="128"/>
    </location>
</feature>
<keyword evidence="1" id="KW-1133">Transmembrane helix</keyword>
<keyword evidence="3" id="KW-1185">Reference proteome</keyword>
<dbReference type="OrthoDB" id="384492at2157"/>
<feature type="transmembrane region" description="Helical" evidence="1">
    <location>
        <begin position="15"/>
        <end position="39"/>
    </location>
</feature>
<comment type="caution">
    <text evidence="2">The sequence shown here is derived from an EMBL/GenBank/DDBJ whole genome shotgun (WGS) entry which is preliminary data.</text>
</comment>
<dbReference type="PATRIC" id="fig|1227491.4.peg.324"/>
<dbReference type="Proteomes" id="UP000011591">
    <property type="component" value="Unassembled WGS sequence"/>
</dbReference>